<reference evidence="1 2" key="1">
    <citation type="submission" date="2019-03" db="EMBL/GenBank/DDBJ databases">
        <title>Single cell metagenomics reveals metabolic interactions within the superorganism composed of flagellate Streblomastix strix and complex community of Bacteroidetes bacteria on its surface.</title>
        <authorList>
            <person name="Treitli S.C."/>
            <person name="Kolisko M."/>
            <person name="Husnik F."/>
            <person name="Keeling P."/>
            <person name="Hampl V."/>
        </authorList>
    </citation>
    <scope>NUCLEOTIDE SEQUENCE [LARGE SCALE GENOMIC DNA]</scope>
    <source>
        <strain evidence="1">ST1C</strain>
    </source>
</reference>
<protein>
    <submittedName>
        <fullName evidence="1">Uncharacterized protein</fullName>
    </submittedName>
</protein>
<evidence type="ECO:0000313" key="2">
    <source>
        <dbReference type="Proteomes" id="UP000324800"/>
    </source>
</evidence>
<dbReference type="EMBL" id="SNRW01000007">
    <property type="protein sequence ID" value="KAA6404373.1"/>
    <property type="molecule type" value="Genomic_DNA"/>
</dbReference>
<dbReference type="SUPFAM" id="SSF51126">
    <property type="entry name" value="Pectin lyase-like"/>
    <property type="match status" value="2"/>
</dbReference>
<gene>
    <name evidence="1" type="ORF">EZS28_000108</name>
</gene>
<accession>A0A5J4XB82</accession>
<comment type="caution">
    <text evidence="1">The sequence shown here is derived from an EMBL/GenBank/DDBJ whole genome shotgun (WGS) entry which is preliminary data.</text>
</comment>
<dbReference type="InterPro" id="IPR011050">
    <property type="entry name" value="Pectin_lyase_fold/virulence"/>
</dbReference>
<evidence type="ECO:0000313" key="1">
    <source>
        <dbReference type="EMBL" id="KAA6404373.1"/>
    </source>
</evidence>
<name>A0A5J4XB82_9EUKA</name>
<dbReference type="AlphaFoldDB" id="A0A5J4XB82"/>
<dbReference type="Proteomes" id="UP000324800">
    <property type="component" value="Unassembled WGS sequence"/>
</dbReference>
<proteinExistence type="predicted"/>
<sequence length="1174" mass="129943">MRLDLIIGFHILGIIHQERNQDFEYFEVGSARTLPLFKIDNGTLSLTDAYIHNIVLDDCSLIEITGYPSIGSAIVVINHCRFEEISLHFATNYYPIAPSQNPTQCCVLLIKVPQPGIQSSITVINCLFAHISAGSSDPDFRMTPQSDYAPVMITYNGYPQSMEEESNNNIEFIQTRFISTHGSHTGAIDIRGSIGSVKLDCVTFSKTVAELSTRFVSDAFYGNVMYVSGIHDLQYFASQFIVHCRSDSDSPKLAAQNSLDFGLDDYLIPDFQSSMIISQSGSDSMGMGTELLPFSSIQTAIAICNPKKALFVEKQVDMVYYPISINIKAGMYEESEIKIVSERITMKGEGIGNTTIQNKDSSCVLSIESDNKFCKMEIIGITFEQVNIGTSNGDNALMMIQYGEIIISGGGFRLERCQFINISGASVIKAVLSDTFSDLIIRDCKFNQCVNTLEGSIVVTNSMINNPTISKVQQILISPISTFTRCEFTSNIQNGGVKFLGNYFQIGFVQCVFDSTSTISYSDQWNNLNGNEIKSYSFGGCTGNASSESFSINITGSSYSSIIQAINQKTQGGQSLLTLFVGQGTWQDDGLMIGARSIKIEGSGKLTIQNAQLQQVTSTQFYGGILVLRGDGIIDLTNVVIKQRELVLNQTSNSIYATAGDIIITNCSFEKASFKNDFLQSIHIATIYCEDKFGSLSIAQTNISQQLTSFINPPTDEQIRDQNNIEYGGGSIVIQNAQRLKFEECYFIQNQGWRTGAINIQQMSNNWISSGNQQELEFDAFEIRRCIFDSNTANKDKSISQMHLKRDFGNDIIFDYEYSKTDILSNIIQTNSSSLIPKTGSIHKQFALSVFDQQLNAKWTFEVAYISLEGCNQQTNTSGQQRNPYYTIEYANFHTTSSQRRTKYLFVFPGNFTENCIFIGGQNASITGTVVGLTDPKDDFSAQNDFPGPTEIHNSILTNEDLIQVYDGALTLHTLVIRIDNSDDSFSIPISAIAIHGQQASATIEQCAFRTVNNKLALDKDFLSLDRGGNLTIRSASIQNVLENYRPVLYIVVSEKSNVILQQVNITSCEIFESSSGVIHLQYYTGGTVTLDQCQFRYNIAVTYMYEGYKPFAGALLIQLCESSLSSSYRSGSEQQQLESSRMLILNNCSFDNNIGDCGGAVTVSGTRTLLQEE</sequence>
<organism evidence="1 2">
    <name type="scientific">Streblomastix strix</name>
    <dbReference type="NCBI Taxonomy" id="222440"/>
    <lineage>
        <taxon>Eukaryota</taxon>
        <taxon>Metamonada</taxon>
        <taxon>Preaxostyla</taxon>
        <taxon>Oxymonadida</taxon>
        <taxon>Streblomastigidae</taxon>
        <taxon>Streblomastix</taxon>
    </lineage>
</organism>